<organism evidence="9 10">
    <name type="scientific">Sedimentibacter acidaminivorans</name>
    <dbReference type="NCBI Taxonomy" id="913099"/>
    <lineage>
        <taxon>Bacteria</taxon>
        <taxon>Bacillati</taxon>
        <taxon>Bacillota</taxon>
        <taxon>Tissierellia</taxon>
        <taxon>Sedimentibacter</taxon>
    </lineage>
</organism>
<evidence type="ECO:0000256" key="1">
    <source>
        <dbReference type="ARBA" id="ARBA00004651"/>
    </source>
</evidence>
<keyword evidence="3" id="KW-0813">Transport</keyword>
<keyword evidence="10" id="KW-1185">Reference proteome</keyword>
<keyword evidence="5 8" id="KW-0812">Transmembrane</keyword>
<gene>
    <name evidence="9" type="ORF">J2Z76_002852</name>
</gene>
<evidence type="ECO:0000313" key="9">
    <source>
        <dbReference type="EMBL" id="MBP1926980.1"/>
    </source>
</evidence>
<proteinExistence type="inferred from homology"/>
<reference evidence="9 10" key="1">
    <citation type="submission" date="2021-03" db="EMBL/GenBank/DDBJ databases">
        <title>Genomic Encyclopedia of Type Strains, Phase IV (KMG-IV): sequencing the most valuable type-strain genomes for metagenomic binning, comparative biology and taxonomic classification.</title>
        <authorList>
            <person name="Goeker M."/>
        </authorList>
    </citation>
    <scope>NUCLEOTIDE SEQUENCE [LARGE SCALE GENOMIC DNA]</scope>
    <source>
        <strain evidence="9 10">DSM 24004</strain>
    </source>
</reference>
<protein>
    <submittedName>
        <fullName evidence="9">Na+/alanine symporter</fullName>
    </submittedName>
</protein>
<evidence type="ECO:0000256" key="2">
    <source>
        <dbReference type="ARBA" id="ARBA00009261"/>
    </source>
</evidence>
<name>A0ABS4GH16_9FIRM</name>
<sequence length="180" mass="19948">MGIFEVFVDMFIVCSITAIVIIITGAWSNGLDGATLTLSAFELGIGRSGRVILALGVFLFGVTTSSGVYAQIEVVIRYLIGNTPKKDMILSFYKWTYPIPSLIMVMIAVYYEFPGATVWIFSDASIALPIFANIIALMILTPKFKDLLKDYKARYLGVGKVDPEFKVFYDDKLPDKNGNM</sequence>
<dbReference type="PRINTS" id="PR00175">
    <property type="entry name" value="NAALASMPORT"/>
</dbReference>
<keyword evidence="6 8" id="KW-1133">Transmembrane helix</keyword>
<evidence type="ECO:0000256" key="3">
    <source>
        <dbReference type="ARBA" id="ARBA00022448"/>
    </source>
</evidence>
<dbReference type="Pfam" id="PF01235">
    <property type="entry name" value="Na_Ala_symp"/>
    <property type="match status" value="1"/>
</dbReference>
<evidence type="ECO:0000256" key="7">
    <source>
        <dbReference type="ARBA" id="ARBA00023136"/>
    </source>
</evidence>
<evidence type="ECO:0000256" key="5">
    <source>
        <dbReference type="ARBA" id="ARBA00022692"/>
    </source>
</evidence>
<comment type="subcellular location">
    <subcellularLocation>
        <location evidence="1">Cell membrane</location>
        <topology evidence="1">Multi-pass membrane protein</topology>
    </subcellularLocation>
</comment>
<evidence type="ECO:0000256" key="4">
    <source>
        <dbReference type="ARBA" id="ARBA00022475"/>
    </source>
</evidence>
<evidence type="ECO:0000256" key="8">
    <source>
        <dbReference type="SAM" id="Phobius"/>
    </source>
</evidence>
<dbReference type="PANTHER" id="PTHR30330:SF14">
    <property type="entry name" value="SODIUM_AMINO ACID (ALANINE) SYMPORTER"/>
    <property type="match status" value="1"/>
</dbReference>
<accession>A0ABS4GH16</accession>
<dbReference type="Proteomes" id="UP001519342">
    <property type="component" value="Unassembled WGS sequence"/>
</dbReference>
<dbReference type="InterPro" id="IPR001463">
    <property type="entry name" value="Na/Ala_symport"/>
</dbReference>
<evidence type="ECO:0000256" key="6">
    <source>
        <dbReference type="ARBA" id="ARBA00022989"/>
    </source>
</evidence>
<comment type="similarity">
    <text evidence="2">Belongs to the alanine or glycine:cation symporter (AGCS) (TC 2.A.25) family.</text>
</comment>
<feature type="transmembrane region" description="Helical" evidence="8">
    <location>
        <begin position="92"/>
        <end position="111"/>
    </location>
</feature>
<keyword evidence="7 8" id="KW-0472">Membrane</keyword>
<evidence type="ECO:0000313" key="10">
    <source>
        <dbReference type="Proteomes" id="UP001519342"/>
    </source>
</evidence>
<dbReference type="PANTHER" id="PTHR30330">
    <property type="entry name" value="AGSS FAMILY TRANSPORTER, SODIUM-ALANINE"/>
    <property type="match status" value="1"/>
</dbReference>
<feature type="transmembrane region" description="Helical" evidence="8">
    <location>
        <begin position="51"/>
        <end position="80"/>
    </location>
</feature>
<keyword evidence="4" id="KW-1003">Cell membrane</keyword>
<feature type="transmembrane region" description="Helical" evidence="8">
    <location>
        <begin position="7"/>
        <end position="31"/>
    </location>
</feature>
<dbReference type="EMBL" id="JAGGKS010000009">
    <property type="protein sequence ID" value="MBP1926980.1"/>
    <property type="molecule type" value="Genomic_DNA"/>
</dbReference>
<comment type="caution">
    <text evidence="9">The sequence shown here is derived from an EMBL/GenBank/DDBJ whole genome shotgun (WGS) entry which is preliminary data.</text>
</comment>
<feature type="transmembrane region" description="Helical" evidence="8">
    <location>
        <begin position="117"/>
        <end position="140"/>
    </location>
</feature>